<reference evidence="1 2" key="1">
    <citation type="journal article" date="2016" name="Sci. Rep.">
        <title>Complete genome sequence and transcriptomic analysis of a novel marine strain Bacillus weihaiensis reveals the mechanism of brown algae degradation.</title>
        <authorList>
            <person name="Zhu Y."/>
            <person name="Chen P."/>
            <person name="Bao Y."/>
            <person name="Men Y."/>
            <person name="Zeng Y."/>
            <person name="Yang J."/>
            <person name="Sun J."/>
            <person name="Sun Y."/>
        </authorList>
    </citation>
    <scope>NUCLEOTIDE SEQUENCE [LARGE SCALE GENOMIC DNA]</scope>
    <source>
        <strain evidence="1 2">Alg07</strain>
        <plasmid evidence="2">Plasmid</plasmid>
    </source>
</reference>
<gene>
    <name evidence="1" type="ORF">A9C19_20730</name>
</gene>
<keyword evidence="2" id="KW-1185">Reference proteome</keyword>
<keyword evidence="1" id="KW-0614">Plasmid</keyword>
<dbReference type="KEGG" id="bwh:A9C19_20730"/>
<dbReference type="EMBL" id="CP016021">
    <property type="protein sequence ID" value="APH07213.1"/>
    <property type="molecule type" value="Genomic_DNA"/>
</dbReference>
<name>A0A1L3MY12_9BACI</name>
<dbReference type="OrthoDB" id="2972536at2"/>
<dbReference type="Proteomes" id="UP000181936">
    <property type="component" value="Plasmid unnamed"/>
</dbReference>
<evidence type="ECO:0000313" key="1">
    <source>
        <dbReference type="EMBL" id="APH07213.1"/>
    </source>
</evidence>
<protein>
    <submittedName>
        <fullName evidence="1">Uncharacterized protein</fullName>
    </submittedName>
</protein>
<geneLocation type="plasmid" evidence="1">
    <name>unnamed</name>
</geneLocation>
<dbReference type="RefSeq" id="WP_072581992.1">
    <property type="nucleotide sequence ID" value="NZ_CP016021.1"/>
</dbReference>
<accession>A0A1L3MY12</accession>
<organism evidence="1 2">
    <name type="scientific">Bacillus weihaiensis</name>
    <dbReference type="NCBI Taxonomy" id="1547283"/>
    <lineage>
        <taxon>Bacteria</taxon>
        <taxon>Bacillati</taxon>
        <taxon>Bacillota</taxon>
        <taxon>Bacilli</taxon>
        <taxon>Bacillales</taxon>
        <taxon>Bacillaceae</taxon>
        <taxon>Bacillus</taxon>
    </lineage>
</organism>
<evidence type="ECO:0000313" key="2">
    <source>
        <dbReference type="Proteomes" id="UP000181936"/>
    </source>
</evidence>
<dbReference type="AlphaFoldDB" id="A0A1L3MY12"/>
<sequence length="147" mass="16973">MMRPYEKEILRREMISLVYSYPYKVVPLSDDAKLAFALFNKQRGPIPPNAAEVIKKYLNLEKPPFIGQMSFYYDDPNESEDARMIMTKELAIKKMAECWVPGISHVDSLRKNSYPPLKEGSDFTIEVGKKIIHDQPLTLTFDDIKAL</sequence>
<proteinExistence type="predicted"/>